<dbReference type="GO" id="GO:0006426">
    <property type="term" value="P:glycyl-tRNA aminoacylation"/>
    <property type="evidence" value="ECO:0007669"/>
    <property type="project" value="UniProtKB-UniRule"/>
</dbReference>
<evidence type="ECO:0000313" key="9">
    <source>
        <dbReference type="EMBL" id="ABF40197.1"/>
    </source>
</evidence>
<dbReference type="Pfam" id="PF02091">
    <property type="entry name" value="tRNA-synt_2e"/>
    <property type="match status" value="1"/>
</dbReference>
<dbReference type="STRING" id="204669.Acid345_1194"/>
<dbReference type="NCBIfam" id="NF006827">
    <property type="entry name" value="PRK09348.1"/>
    <property type="match status" value="1"/>
</dbReference>
<evidence type="ECO:0000256" key="5">
    <source>
        <dbReference type="ARBA" id="ARBA00022917"/>
    </source>
</evidence>
<dbReference type="PANTHER" id="PTHR30075">
    <property type="entry name" value="GLYCYL-TRNA SYNTHETASE"/>
    <property type="match status" value="1"/>
</dbReference>
<evidence type="ECO:0000256" key="6">
    <source>
        <dbReference type="ARBA" id="ARBA00023146"/>
    </source>
</evidence>
<gene>
    <name evidence="8" type="primary">glyQ</name>
    <name evidence="9" type="ordered locus">Acid345_1194</name>
</gene>
<dbReference type="EMBL" id="CP000360">
    <property type="protein sequence ID" value="ABF40197.1"/>
    <property type="molecule type" value="Genomic_DNA"/>
</dbReference>
<dbReference type="InterPro" id="IPR006194">
    <property type="entry name" value="Gly-tRNA-synth_heterodimer"/>
</dbReference>
<protein>
    <recommendedName>
        <fullName evidence="8">Glycine--tRNA ligase alpha subunit</fullName>
        <ecNumber evidence="8">6.1.1.14</ecNumber>
    </recommendedName>
    <alternativeName>
        <fullName evidence="8">Glycyl-tRNA synthetase alpha subunit</fullName>
        <shortName evidence="8">GlyRS</shortName>
    </alternativeName>
</protein>
<comment type="similarity">
    <text evidence="1 8">Belongs to the class-II aminoacyl-tRNA synthetase family.</text>
</comment>
<evidence type="ECO:0000256" key="1">
    <source>
        <dbReference type="ARBA" id="ARBA00008226"/>
    </source>
</evidence>
<keyword evidence="4 8" id="KW-0067">ATP-binding</keyword>
<dbReference type="Gene3D" id="1.20.58.180">
    <property type="entry name" value="Class II aaRS and biotin synthetases, domain 2"/>
    <property type="match status" value="1"/>
</dbReference>
<dbReference type="OrthoDB" id="9802183at2"/>
<evidence type="ECO:0000313" key="10">
    <source>
        <dbReference type="Proteomes" id="UP000002432"/>
    </source>
</evidence>
<dbReference type="Proteomes" id="UP000002432">
    <property type="component" value="Chromosome"/>
</dbReference>
<comment type="subunit">
    <text evidence="8">Tetramer of two alpha and two beta subunits.</text>
</comment>
<sequence>MSSDCHKNPLTFQQLILRLQNFWAEHGCILQQPHDVEVGAGTMAPETFLRVLGPKPYSVAYVQPSRRPADGRYGENPNRLYKHTQYQVILKPPPQNVQELYLESLAAIGIDLSKHDIKFEEDNWESPTLGAWGIGWQVMLDGLEITQFTYFQQCGGVDLDPIAAELTYGLERIAAFLQDVDSIYDIVWVVGPDGKPVTYGDVRLADELQYSVYNFEKADVTKLWQHFDLFEAEAKALLDEYHASSRAPKKGKAPEAPQFTASEKSRFPILAASDLTLKCSHMFNILDARGAISVTERVGVIARVRALAVAAAKAWVSQQAAAPEEAAEATASA</sequence>
<proteinExistence type="inferred from homology"/>
<dbReference type="SUPFAM" id="SSF55681">
    <property type="entry name" value="Class II aaRS and biotin synthetases"/>
    <property type="match status" value="1"/>
</dbReference>
<dbReference type="NCBIfam" id="TIGR00388">
    <property type="entry name" value="glyQ"/>
    <property type="match status" value="1"/>
</dbReference>
<reference evidence="9 10" key="1">
    <citation type="journal article" date="2009" name="Appl. Environ. Microbiol.">
        <title>Three genomes from the phylum Acidobacteria provide insight into the lifestyles of these microorganisms in soils.</title>
        <authorList>
            <person name="Ward N.L."/>
            <person name="Challacombe J.F."/>
            <person name="Janssen P.H."/>
            <person name="Henrissat B."/>
            <person name="Coutinho P.M."/>
            <person name="Wu M."/>
            <person name="Xie G."/>
            <person name="Haft D.H."/>
            <person name="Sait M."/>
            <person name="Badger J."/>
            <person name="Barabote R.D."/>
            <person name="Bradley B."/>
            <person name="Brettin T.S."/>
            <person name="Brinkac L.M."/>
            <person name="Bruce D."/>
            <person name="Creasy T."/>
            <person name="Daugherty S.C."/>
            <person name="Davidsen T.M."/>
            <person name="DeBoy R.T."/>
            <person name="Detter J.C."/>
            <person name="Dodson R.J."/>
            <person name="Durkin A.S."/>
            <person name="Ganapathy A."/>
            <person name="Gwinn-Giglio M."/>
            <person name="Han C.S."/>
            <person name="Khouri H."/>
            <person name="Kiss H."/>
            <person name="Kothari S.P."/>
            <person name="Madupu R."/>
            <person name="Nelson K.E."/>
            <person name="Nelson W.C."/>
            <person name="Paulsen I."/>
            <person name="Penn K."/>
            <person name="Ren Q."/>
            <person name="Rosovitz M.J."/>
            <person name="Selengut J.D."/>
            <person name="Shrivastava S."/>
            <person name="Sullivan S.A."/>
            <person name="Tapia R."/>
            <person name="Thompson L.S."/>
            <person name="Watkins K.L."/>
            <person name="Yang Q."/>
            <person name="Yu C."/>
            <person name="Zafar N."/>
            <person name="Zhou L."/>
            <person name="Kuske C.R."/>
        </authorList>
    </citation>
    <scope>NUCLEOTIDE SEQUENCE [LARGE SCALE GENOMIC DNA]</scope>
    <source>
        <strain evidence="9 10">Ellin345</strain>
    </source>
</reference>
<dbReference type="RefSeq" id="WP_011521999.1">
    <property type="nucleotide sequence ID" value="NC_008009.1"/>
</dbReference>
<comment type="catalytic activity">
    <reaction evidence="7 8">
        <text>tRNA(Gly) + glycine + ATP = glycyl-tRNA(Gly) + AMP + diphosphate</text>
        <dbReference type="Rhea" id="RHEA:16013"/>
        <dbReference type="Rhea" id="RHEA-COMP:9664"/>
        <dbReference type="Rhea" id="RHEA-COMP:9683"/>
        <dbReference type="ChEBI" id="CHEBI:30616"/>
        <dbReference type="ChEBI" id="CHEBI:33019"/>
        <dbReference type="ChEBI" id="CHEBI:57305"/>
        <dbReference type="ChEBI" id="CHEBI:78442"/>
        <dbReference type="ChEBI" id="CHEBI:78522"/>
        <dbReference type="ChEBI" id="CHEBI:456215"/>
        <dbReference type="EC" id="6.1.1.14"/>
    </reaction>
</comment>
<dbReference type="EC" id="6.1.1.14" evidence="8"/>
<evidence type="ECO:0000256" key="3">
    <source>
        <dbReference type="ARBA" id="ARBA00022741"/>
    </source>
</evidence>
<organism evidence="9 10">
    <name type="scientific">Koribacter versatilis (strain Ellin345)</name>
    <dbReference type="NCBI Taxonomy" id="204669"/>
    <lineage>
        <taxon>Bacteria</taxon>
        <taxon>Pseudomonadati</taxon>
        <taxon>Acidobacteriota</taxon>
        <taxon>Terriglobia</taxon>
        <taxon>Terriglobales</taxon>
        <taxon>Candidatus Korobacteraceae</taxon>
        <taxon>Candidatus Korobacter</taxon>
    </lineage>
</organism>
<keyword evidence="3 8" id="KW-0547">Nucleotide-binding</keyword>
<dbReference type="PANTHER" id="PTHR30075:SF2">
    <property type="entry name" value="GLYCINE--TRNA LIGASE, CHLOROPLASTIC_MITOCHONDRIAL 2"/>
    <property type="match status" value="1"/>
</dbReference>
<keyword evidence="10" id="KW-1185">Reference proteome</keyword>
<dbReference type="GO" id="GO:0005524">
    <property type="term" value="F:ATP binding"/>
    <property type="evidence" value="ECO:0007669"/>
    <property type="project" value="UniProtKB-UniRule"/>
</dbReference>
<comment type="subcellular location">
    <subcellularLocation>
        <location evidence="8">Cytoplasm</location>
    </subcellularLocation>
</comment>
<dbReference type="eggNOG" id="COG0752">
    <property type="taxonomic scope" value="Bacteria"/>
</dbReference>
<keyword evidence="2 8" id="KW-0436">Ligase</keyword>
<evidence type="ECO:0000256" key="8">
    <source>
        <dbReference type="HAMAP-Rule" id="MF_00254"/>
    </source>
</evidence>
<dbReference type="GO" id="GO:0005829">
    <property type="term" value="C:cytosol"/>
    <property type="evidence" value="ECO:0007669"/>
    <property type="project" value="TreeGrafter"/>
</dbReference>
<dbReference type="GO" id="GO:0004820">
    <property type="term" value="F:glycine-tRNA ligase activity"/>
    <property type="evidence" value="ECO:0007669"/>
    <property type="project" value="UniProtKB-UniRule"/>
</dbReference>
<name>Q1ISF3_KORVE</name>
<evidence type="ECO:0000256" key="2">
    <source>
        <dbReference type="ARBA" id="ARBA00022598"/>
    </source>
</evidence>
<dbReference type="KEGG" id="aba:Acid345_1194"/>
<dbReference type="FunFam" id="3.30.930.10:FF:000006">
    <property type="entry name" value="Glycine--tRNA ligase alpha subunit"/>
    <property type="match status" value="1"/>
</dbReference>
<dbReference type="InterPro" id="IPR045864">
    <property type="entry name" value="aa-tRNA-synth_II/BPL/LPL"/>
</dbReference>
<dbReference type="Gene3D" id="3.30.930.10">
    <property type="entry name" value="Bira Bifunctional Protein, Domain 2"/>
    <property type="match status" value="1"/>
</dbReference>
<dbReference type="PROSITE" id="PS50861">
    <property type="entry name" value="AA_TRNA_LIGASE_II_GLYAB"/>
    <property type="match status" value="1"/>
</dbReference>
<keyword evidence="5 8" id="KW-0648">Protein biosynthesis</keyword>
<dbReference type="InterPro" id="IPR002310">
    <property type="entry name" value="Gly-tRNA_ligase_asu"/>
</dbReference>
<dbReference type="PRINTS" id="PR01044">
    <property type="entry name" value="TRNASYNTHGA"/>
</dbReference>
<evidence type="ECO:0000256" key="4">
    <source>
        <dbReference type="ARBA" id="ARBA00022840"/>
    </source>
</evidence>
<evidence type="ECO:0000256" key="7">
    <source>
        <dbReference type="ARBA" id="ARBA00047937"/>
    </source>
</evidence>
<dbReference type="HAMAP" id="MF_00254">
    <property type="entry name" value="Gly_tRNA_synth_alpha"/>
    <property type="match status" value="1"/>
</dbReference>
<keyword evidence="6 8" id="KW-0030">Aminoacyl-tRNA synthetase</keyword>
<keyword evidence="8" id="KW-0963">Cytoplasm</keyword>
<dbReference type="EnsemblBacteria" id="ABF40197">
    <property type="protein sequence ID" value="ABF40197"/>
    <property type="gene ID" value="Acid345_1194"/>
</dbReference>
<dbReference type="AlphaFoldDB" id="Q1ISF3"/>
<accession>Q1ISF3</accession>
<dbReference type="HOGENOM" id="CLU_057066_1_0_0"/>